<organism evidence="2 3">
    <name type="scientific">Steinernema carpocapsae</name>
    <name type="common">Entomopathogenic nematode</name>
    <dbReference type="NCBI Taxonomy" id="34508"/>
    <lineage>
        <taxon>Eukaryota</taxon>
        <taxon>Metazoa</taxon>
        <taxon>Ecdysozoa</taxon>
        <taxon>Nematoda</taxon>
        <taxon>Chromadorea</taxon>
        <taxon>Rhabditida</taxon>
        <taxon>Tylenchina</taxon>
        <taxon>Panagrolaimomorpha</taxon>
        <taxon>Strongyloidoidea</taxon>
        <taxon>Steinernematidae</taxon>
        <taxon>Steinernema</taxon>
    </lineage>
</organism>
<reference evidence="2 3" key="1">
    <citation type="journal article" date="2015" name="Genome Biol.">
        <title>Comparative genomics of Steinernema reveals deeply conserved gene regulatory networks.</title>
        <authorList>
            <person name="Dillman A.R."/>
            <person name="Macchietto M."/>
            <person name="Porter C.F."/>
            <person name="Rogers A."/>
            <person name="Williams B."/>
            <person name="Antoshechkin I."/>
            <person name="Lee M.M."/>
            <person name="Goodwin Z."/>
            <person name="Lu X."/>
            <person name="Lewis E.E."/>
            <person name="Goodrich-Blair H."/>
            <person name="Stock S.P."/>
            <person name="Adams B.J."/>
            <person name="Sternberg P.W."/>
            <person name="Mortazavi A."/>
        </authorList>
    </citation>
    <scope>NUCLEOTIDE SEQUENCE [LARGE SCALE GENOMIC DNA]</scope>
    <source>
        <strain evidence="2 3">ALL</strain>
    </source>
</reference>
<dbReference type="EMBL" id="AZBU02000011">
    <property type="protein sequence ID" value="TKR61885.1"/>
    <property type="molecule type" value="Genomic_DNA"/>
</dbReference>
<keyword evidence="3" id="KW-1185">Reference proteome</keyword>
<sequence length="487" mass="55614">MAATICPSINYLSQFMVSENCIYYLEKDGSSCWLFCYLTNEQKFLTCVTPFKQACLYKLDGQVMIFSCTNNGFCSHSVTPRFKDHKLLANPEQLRFFAYHNEDVILLKSAVFDCLKSSDCFSKSDHIVFFPYAAAFNTKTQQTFITEENPISESENVCSVFVADSRYHYVDAGTEQVHSINLCDEKDVEVYKIVREHNVKMPNAAKSLVFDQFVVFHRREMKWKFSDITDLLVELVTLKDPKRVEDVKVASVSQDKNLLHIMLTWTKTRNLVITLTEEEIWTAYCGNCSTEPESVALEIEPLMEDQVGQHETAEQDPESDESELVESREFAETDADHIEEQYVENDTCKSESESPEETISETENHEDHATEPILVIEKTNTSDPANALLFDPVSFDSNAEVRNADPVQENTQSLADLINAEMAEMKTSPANSEAQEAKQLQDVWINSPYYQNELNENEDQCLRQQSTKCFQDQSVPSPKSSAQTQRK</sequence>
<evidence type="ECO:0000313" key="3">
    <source>
        <dbReference type="Proteomes" id="UP000298663"/>
    </source>
</evidence>
<feature type="region of interest" description="Disordered" evidence="1">
    <location>
        <begin position="465"/>
        <end position="487"/>
    </location>
</feature>
<feature type="compositionally biased region" description="Acidic residues" evidence="1">
    <location>
        <begin position="314"/>
        <end position="324"/>
    </location>
</feature>
<accession>A0A4V5ZY12</accession>
<evidence type="ECO:0000256" key="1">
    <source>
        <dbReference type="SAM" id="MobiDB-lite"/>
    </source>
</evidence>
<feature type="compositionally biased region" description="Basic and acidic residues" evidence="1">
    <location>
        <begin position="325"/>
        <end position="352"/>
    </location>
</feature>
<dbReference type="AlphaFoldDB" id="A0A4V5ZY12"/>
<protein>
    <submittedName>
        <fullName evidence="2">Uncharacterized protein</fullName>
    </submittedName>
</protein>
<evidence type="ECO:0000313" key="2">
    <source>
        <dbReference type="EMBL" id="TKR61885.1"/>
    </source>
</evidence>
<comment type="caution">
    <text evidence="2">The sequence shown here is derived from an EMBL/GenBank/DDBJ whole genome shotgun (WGS) entry which is preliminary data.</text>
</comment>
<gene>
    <name evidence="2" type="ORF">L596_028936</name>
</gene>
<feature type="region of interest" description="Disordered" evidence="1">
    <location>
        <begin position="307"/>
        <end position="370"/>
    </location>
</feature>
<reference evidence="2 3" key="2">
    <citation type="journal article" date="2019" name="G3 (Bethesda)">
        <title>Hybrid Assembly of the Genome of the Entomopathogenic Nematode Steinernema carpocapsae Identifies the X-Chromosome.</title>
        <authorList>
            <person name="Serra L."/>
            <person name="Macchietto M."/>
            <person name="Macias-Munoz A."/>
            <person name="McGill C.J."/>
            <person name="Rodriguez I.M."/>
            <person name="Rodriguez B."/>
            <person name="Murad R."/>
            <person name="Mortazavi A."/>
        </authorList>
    </citation>
    <scope>NUCLEOTIDE SEQUENCE [LARGE SCALE GENOMIC DNA]</scope>
    <source>
        <strain evidence="2 3">ALL</strain>
    </source>
</reference>
<proteinExistence type="predicted"/>
<name>A0A4V5ZY12_STECR</name>
<dbReference type="Proteomes" id="UP000298663">
    <property type="component" value="Unassembled WGS sequence"/>
</dbReference>